<protein>
    <submittedName>
        <fullName evidence="1">Uncharacterized protein</fullName>
    </submittedName>
</protein>
<proteinExistence type="predicted"/>
<reference evidence="1" key="1">
    <citation type="submission" date="2023-04" db="EMBL/GenBank/DDBJ databases">
        <title>Draft Genome sequencing of Naganishia species isolated from polar environments using Oxford Nanopore Technology.</title>
        <authorList>
            <person name="Leo P."/>
            <person name="Venkateswaran K."/>
        </authorList>
    </citation>
    <scope>NUCLEOTIDE SEQUENCE</scope>
    <source>
        <strain evidence="1">MNA-CCFEE 5261</strain>
    </source>
</reference>
<gene>
    <name evidence="1" type="ORF">QFC19_006197</name>
</gene>
<keyword evidence="2" id="KW-1185">Reference proteome</keyword>
<sequence length="532" mass="57578">MPGLRIDYGMLFALAAVAVVTYAYDSRSAIHEHLVMPVLRSLTDAETSHKLAVKMLAMSSWVRPKDRGTDNDSIRTEVSLQALGNRARILTAPGNPQPRFFRLEEDEACINRYGFNSLGHRHALHQLQSRLRTFALDHPSLFPNPLPLNPLPPSSLPRSLRPGCLLAVNLGKNKTSAADSNADYVAGVRLLGPYADVLVINVSSPNTPGLRGLQGKDFLTKLLQDVVLERDHLSVHEAMKPKVVVKIAPDLDEQEIEDIANAIRSSGVDGAIVSNTTVKRAGLGLQSVHAAETGGLSGKPVKSLSLLTLSTLRALLPTSIPIIGCGGISTGDDAVEFLEAGADMVQAYTAFGYTGVGFARKVKDEIAANLERQPTTWKAEVEKNRQRWVDGVNRLEQELKTEVTRLKQVMNNGPALIPVEDLEAAGGIDTEARSAPRQNSTSTFSSMKAVAGRQIKDSSTTASTTVRSLNPSLQPFMAAVVGASEQLSDLQYESSHTNAASRSDYDREPVESDHVGDISWRDSAIQGDRRLV</sequence>
<evidence type="ECO:0000313" key="2">
    <source>
        <dbReference type="Proteomes" id="UP001241377"/>
    </source>
</evidence>
<evidence type="ECO:0000313" key="1">
    <source>
        <dbReference type="EMBL" id="KAJ9098973.1"/>
    </source>
</evidence>
<accession>A0ACC2VIS1</accession>
<dbReference type="EMBL" id="JASBWR010000072">
    <property type="protein sequence ID" value="KAJ9098973.1"/>
    <property type="molecule type" value="Genomic_DNA"/>
</dbReference>
<name>A0ACC2VIS1_9TREE</name>
<dbReference type="Proteomes" id="UP001241377">
    <property type="component" value="Unassembled WGS sequence"/>
</dbReference>
<comment type="caution">
    <text evidence="1">The sequence shown here is derived from an EMBL/GenBank/DDBJ whole genome shotgun (WGS) entry which is preliminary data.</text>
</comment>
<organism evidence="1 2">
    <name type="scientific">Naganishia cerealis</name>
    <dbReference type="NCBI Taxonomy" id="610337"/>
    <lineage>
        <taxon>Eukaryota</taxon>
        <taxon>Fungi</taxon>
        <taxon>Dikarya</taxon>
        <taxon>Basidiomycota</taxon>
        <taxon>Agaricomycotina</taxon>
        <taxon>Tremellomycetes</taxon>
        <taxon>Filobasidiales</taxon>
        <taxon>Filobasidiaceae</taxon>
        <taxon>Naganishia</taxon>
    </lineage>
</organism>